<organism evidence="2 3">
    <name type="scientific">Planobacterium oryzisoli</name>
    <dbReference type="NCBI Taxonomy" id="2771435"/>
    <lineage>
        <taxon>Bacteria</taxon>
        <taxon>Pseudomonadati</taxon>
        <taxon>Bacteroidota</taxon>
        <taxon>Flavobacteriia</taxon>
        <taxon>Flavobacteriales</taxon>
        <taxon>Weeksellaceae</taxon>
        <taxon>Chryseobacterium group</taxon>
        <taxon>Chryseobacterium</taxon>
    </lineage>
</organism>
<dbReference type="RefSeq" id="WP_194739092.1">
    <property type="nucleotide sequence ID" value="NZ_JADKYY010000005.1"/>
</dbReference>
<dbReference type="InterPro" id="IPR003607">
    <property type="entry name" value="HD/PDEase_dom"/>
</dbReference>
<comment type="caution">
    <text evidence="2">The sequence shown here is derived from an EMBL/GenBank/DDBJ whole genome shotgun (WGS) entry which is preliminary data.</text>
</comment>
<dbReference type="InterPro" id="IPR006674">
    <property type="entry name" value="HD_domain"/>
</dbReference>
<dbReference type="EMBL" id="JADKYY010000005">
    <property type="protein sequence ID" value="MBF5027160.1"/>
    <property type="molecule type" value="Genomic_DNA"/>
</dbReference>
<dbReference type="PANTHER" id="PTHR33594:SF1">
    <property type="entry name" value="HD_PDEASE DOMAIN-CONTAINING PROTEIN"/>
    <property type="match status" value="1"/>
</dbReference>
<protein>
    <submittedName>
        <fullName evidence="2">HD domain-containing protein</fullName>
    </submittedName>
</protein>
<accession>A0A930YVL3</accession>
<evidence type="ECO:0000259" key="1">
    <source>
        <dbReference type="PROSITE" id="PS51831"/>
    </source>
</evidence>
<evidence type="ECO:0000313" key="2">
    <source>
        <dbReference type="EMBL" id="MBF5027160.1"/>
    </source>
</evidence>
<feature type="domain" description="HD" evidence="1">
    <location>
        <begin position="25"/>
        <end position="128"/>
    </location>
</feature>
<evidence type="ECO:0000313" key="3">
    <source>
        <dbReference type="Proteomes" id="UP000694480"/>
    </source>
</evidence>
<dbReference type="AlphaFoldDB" id="A0A930YVL3"/>
<dbReference type="Gene3D" id="1.10.472.50">
    <property type="entry name" value="HD-domain/PDEase-like"/>
    <property type="match status" value="1"/>
</dbReference>
<dbReference type="SUPFAM" id="SSF109604">
    <property type="entry name" value="HD-domain/PDEase-like"/>
    <property type="match status" value="1"/>
</dbReference>
<keyword evidence="3" id="KW-1185">Reference proteome</keyword>
<dbReference type="CDD" id="cd00077">
    <property type="entry name" value="HDc"/>
    <property type="match status" value="1"/>
</dbReference>
<dbReference type="PROSITE" id="PS51831">
    <property type="entry name" value="HD"/>
    <property type="match status" value="1"/>
</dbReference>
<dbReference type="Proteomes" id="UP000694480">
    <property type="component" value="Unassembled WGS sequence"/>
</dbReference>
<dbReference type="Pfam" id="PF01966">
    <property type="entry name" value="HD"/>
    <property type="match status" value="1"/>
</dbReference>
<name>A0A930YVL3_9FLAO</name>
<sequence>MQSPLIESTIRFVKERLSGAESGHDYFHVERVYKTAMLLCEGMEVDTKVVALGALLHDIADPKFHGGDENLALSVSRDFLLSQNVDEATIEEVLFIIKHVSFKNREQAPKELPLELMVVQDADRLDALGAIGIARTFNFGGYKGSPMHDPKLAPRLSMSKEEYKKSEGTTLNHFHEKLFLLKDMLHLERSKSMAAGRHAFMEEFVQRFLSEWEQKDVESQVKD</sequence>
<reference evidence="2" key="1">
    <citation type="submission" date="2020-11" db="EMBL/GenBank/DDBJ databases">
        <title>Genome seq and assembly of Planobacterium sp.</title>
        <authorList>
            <person name="Chhetri G."/>
        </authorList>
    </citation>
    <scope>NUCLEOTIDE SEQUENCE</scope>
    <source>
        <strain evidence="2">GCR5</strain>
    </source>
</reference>
<gene>
    <name evidence="2" type="ORF">IC612_05040</name>
</gene>
<proteinExistence type="predicted"/>
<dbReference type="PANTHER" id="PTHR33594">
    <property type="entry name" value="SUPERFAMILY HYDROLASE, PUTATIVE (AFU_ORTHOLOGUE AFUA_1G03035)-RELATED"/>
    <property type="match status" value="1"/>
</dbReference>
<dbReference type="SMART" id="SM00471">
    <property type="entry name" value="HDc"/>
    <property type="match status" value="1"/>
</dbReference>
<dbReference type="Gene3D" id="1.20.58.1910">
    <property type="match status" value="1"/>
</dbReference>